<reference evidence="1" key="1">
    <citation type="submission" date="2019-08" db="EMBL/GenBank/DDBJ databases">
        <authorList>
            <person name="Kucharzyk K."/>
            <person name="Murdoch R.W."/>
            <person name="Higgins S."/>
            <person name="Loffler F."/>
        </authorList>
    </citation>
    <scope>NUCLEOTIDE SEQUENCE</scope>
</reference>
<accession>A0A645FFX2</accession>
<name>A0A645FFX2_9ZZZZ</name>
<dbReference type="AlphaFoldDB" id="A0A645FFX2"/>
<evidence type="ECO:0000313" key="1">
    <source>
        <dbReference type="EMBL" id="MPN12249.1"/>
    </source>
</evidence>
<organism evidence="1">
    <name type="scientific">bioreactor metagenome</name>
    <dbReference type="NCBI Taxonomy" id="1076179"/>
    <lineage>
        <taxon>unclassified sequences</taxon>
        <taxon>metagenomes</taxon>
        <taxon>ecological metagenomes</taxon>
    </lineage>
</organism>
<protein>
    <submittedName>
        <fullName evidence="1">Uncharacterized protein</fullName>
    </submittedName>
</protein>
<sequence length="82" mass="9158">MHRDKPLRALRQIVNGFMFGQVGLREIENLSLLVYHKRVTASTVALLLHESCDVIQTDIGGSDTGKLARLLLRHAACHHVDT</sequence>
<gene>
    <name evidence="1" type="ORF">SDC9_159563</name>
</gene>
<comment type="caution">
    <text evidence="1">The sequence shown here is derived from an EMBL/GenBank/DDBJ whole genome shotgun (WGS) entry which is preliminary data.</text>
</comment>
<proteinExistence type="predicted"/>
<dbReference type="EMBL" id="VSSQ01058557">
    <property type="protein sequence ID" value="MPN12249.1"/>
    <property type="molecule type" value="Genomic_DNA"/>
</dbReference>